<dbReference type="EMBL" id="JAQLOI010000003">
    <property type="protein sequence ID" value="MDB1125440.1"/>
    <property type="molecule type" value="Genomic_DNA"/>
</dbReference>
<dbReference type="PANTHER" id="PTHR32089">
    <property type="entry name" value="METHYL-ACCEPTING CHEMOTAXIS PROTEIN MCPB"/>
    <property type="match status" value="1"/>
</dbReference>
<dbReference type="InterPro" id="IPR033479">
    <property type="entry name" value="dCache_1"/>
</dbReference>
<evidence type="ECO:0000256" key="6">
    <source>
        <dbReference type="ARBA" id="ARBA00022989"/>
    </source>
</evidence>
<dbReference type="CDD" id="cd06225">
    <property type="entry name" value="HAMP"/>
    <property type="match status" value="1"/>
</dbReference>
<dbReference type="Proteomes" id="UP001210678">
    <property type="component" value="Unassembled WGS sequence"/>
</dbReference>
<evidence type="ECO:0000313" key="16">
    <source>
        <dbReference type="Proteomes" id="UP001210678"/>
    </source>
</evidence>
<keyword evidence="7 11" id="KW-0472">Membrane</keyword>
<keyword evidence="12" id="KW-0732">Signal</keyword>
<evidence type="ECO:0000256" key="7">
    <source>
        <dbReference type="ARBA" id="ARBA00023136"/>
    </source>
</evidence>
<gene>
    <name evidence="15" type="ORF">PGX00_17990</name>
</gene>
<feature type="signal peptide" evidence="12">
    <location>
        <begin position="1"/>
        <end position="25"/>
    </location>
</feature>
<dbReference type="InterPro" id="IPR029151">
    <property type="entry name" value="Sensor-like_sf"/>
</dbReference>
<evidence type="ECO:0000256" key="1">
    <source>
        <dbReference type="ARBA" id="ARBA00004533"/>
    </source>
</evidence>
<evidence type="ECO:0000256" key="2">
    <source>
        <dbReference type="ARBA" id="ARBA00004651"/>
    </source>
</evidence>
<dbReference type="CDD" id="cd12912">
    <property type="entry name" value="PDC2_MCP_like"/>
    <property type="match status" value="1"/>
</dbReference>
<sequence length="622" mass="66173">MKFSHKIVAASALLMLVTVSIVTTKQVFNTQDLLTDTIVHGLNNAMDSVKSNVAEQISGQKALAVYTTEMASDDLNPTAIEKVIRKPSLKKPFLLVGGGLETDGKAISGDVTWDPGPQWDARVRPWYEDAKSKNDLIVTAPYEDAVTKEILISIATPLKQGGKFVGSLFFDVSLASLAETINQVNLFDAGYLFIVSSDGTIIAHPDTELNGKPFTQMQSQVSISEKLQLVNSNGTELAYDFRKIPGINWYVGTVIDNGIAFQPVNDMRTSSIIATAVALIISIGLLLLLIGKLMKPLGTLNHAIQDVATGDGNLTQRLATDTDAEFAELAQGFNTFTESLQDKIKHLKGISQEILNGAEASSEGAIGAAAAMTEQMREIEQLATAMHEMATTSTDMAGNAQGAASAAQEADNATLEGSAIVNNTTQSIGELSASIDDAVTQVKSLEDATDSIETVLQVINDIADQTNLLALNAAIEAARAGEYGRGFAVVADEVRTLAQRTQESTTEIRTMIEQLQAGAGAVAKAMGASKDTAVITVTQAEEANGALERIRDSIQRITDMNMQIASAAEEQSLVAEEINSNTVKIKDLSEMVAGAAGESSTLMQVQADNVREQNGILDKFVV</sequence>
<feature type="domain" description="HAMP" evidence="14">
    <location>
        <begin position="291"/>
        <end position="345"/>
    </location>
</feature>
<dbReference type="SMART" id="SM00283">
    <property type="entry name" value="MA"/>
    <property type="match status" value="1"/>
</dbReference>
<evidence type="ECO:0000313" key="15">
    <source>
        <dbReference type="EMBL" id="MDB1125440.1"/>
    </source>
</evidence>
<feature type="transmembrane region" description="Helical" evidence="11">
    <location>
        <begin position="272"/>
        <end position="290"/>
    </location>
</feature>
<evidence type="ECO:0000259" key="13">
    <source>
        <dbReference type="PROSITE" id="PS50111"/>
    </source>
</evidence>
<proteinExistence type="inferred from homology"/>
<comment type="similarity">
    <text evidence="9">Belongs to the methyl-accepting chemotaxis (MCP) protein family.</text>
</comment>
<evidence type="ECO:0000256" key="12">
    <source>
        <dbReference type="SAM" id="SignalP"/>
    </source>
</evidence>
<keyword evidence="16" id="KW-1185">Reference proteome</keyword>
<dbReference type="Pfam" id="PF00672">
    <property type="entry name" value="HAMP"/>
    <property type="match status" value="1"/>
</dbReference>
<feature type="chain" id="PRO_5046785674" evidence="12">
    <location>
        <begin position="26"/>
        <end position="622"/>
    </location>
</feature>
<evidence type="ECO:0000256" key="9">
    <source>
        <dbReference type="ARBA" id="ARBA00029447"/>
    </source>
</evidence>
<comment type="subcellular location">
    <subcellularLocation>
        <location evidence="1">Cell inner membrane</location>
    </subcellularLocation>
    <subcellularLocation>
        <location evidence="2">Cell membrane</location>
        <topology evidence="2">Multi-pass membrane protein</topology>
    </subcellularLocation>
</comment>
<keyword evidence="3" id="KW-1003">Cell membrane</keyword>
<dbReference type="Pfam" id="PF00015">
    <property type="entry name" value="MCPsignal"/>
    <property type="match status" value="1"/>
</dbReference>
<evidence type="ECO:0000256" key="4">
    <source>
        <dbReference type="ARBA" id="ARBA00022500"/>
    </source>
</evidence>
<dbReference type="InterPro" id="IPR003660">
    <property type="entry name" value="HAMP_dom"/>
</dbReference>
<accession>A0ABT4YVG2</accession>
<keyword evidence="5 11" id="KW-0812">Transmembrane</keyword>
<keyword evidence="8 10" id="KW-0807">Transducer</keyword>
<keyword evidence="6 11" id="KW-1133">Transmembrane helix</keyword>
<dbReference type="SMART" id="SM00304">
    <property type="entry name" value="HAMP"/>
    <property type="match status" value="2"/>
</dbReference>
<dbReference type="RefSeq" id="WP_272139152.1">
    <property type="nucleotide sequence ID" value="NZ_JAQLOI010000003.1"/>
</dbReference>
<dbReference type="SUPFAM" id="SSF103190">
    <property type="entry name" value="Sensory domain-like"/>
    <property type="match status" value="1"/>
</dbReference>
<dbReference type="SUPFAM" id="SSF58104">
    <property type="entry name" value="Methyl-accepting chemotaxis protein (MCP) signaling domain"/>
    <property type="match status" value="1"/>
</dbReference>
<evidence type="ECO:0000256" key="8">
    <source>
        <dbReference type="ARBA" id="ARBA00023224"/>
    </source>
</evidence>
<dbReference type="PROSITE" id="PS50111">
    <property type="entry name" value="CHEMOTAXIS_TRANSDUC_2"/>
    <property type="match status" value="1"/>
</dbReference>
<dbReference type="InterPro" id="IPR004089">
    <property type="entry name" value="MCPsignal_dom"/>
</dbReference>
<feature type="domain" description="Methyl-accepting transducer" evidence="13">
    <location>
        <begin position="350"/>
        <end position="586"/>
    </location>
</feature>
<organism evidence="15 16">
    <name type="scientific">Vibrio algarum</name>
    <dbReference type="NCBI Taxonomy" id="3020714"/>
    <lineage>
        <taxon>Bacteria</taxon>
        <taxon>Pseudomonadati</taxon>
        <taxon>Pseudomonadota</taxon>
        <taxon>Gammaproteobacteria</taxon>
        <taxon>Vibrionales</taxon>
        <taxon>Vibrionaceae</taxon>
        <taxon>Vibrio</taxon>
    </lineage>
</organism>
<dbReference type="PROSITE" id="PS50885">
    <property type="entry name" value="HAMP"/>
    <property type="match status" value="1"/>
</dbReference>
<dbReference type="Gene3D" id="3.30.450.20">
    <property type="entry name" value="PAS domain"/>
    <property type="match status" value="2"/>
</dbReference>
<evidence type="ECO:0000256" key="5">
    <source>
        <dbReference type="ARBA" id="ARBA00022692"/>
    </source>
</evidence>
<reference evidence="15 16" key="1">
    <citation type="submission" date="2023-01" db="EMBL/GenBank/DDBJ databases">
        <title>Vibrio sp. KJ40-1 sp.nov, isolated from marine algae.</title>
        <authorList>
            <person name="Butt M."/>
            <person name="Kim J.M.J."/>
            <person name="Jeon C.O.C."/>
        </authorList>
    </citation>
    <scope>NUCLEOTIDE SEQUENCE [LARGE SCALE GENOMIC DNA]</scope>
    <source>
        <strain evidence="15 16">KJ40-1</strain>
    </source>
</reference>
<dbReference type="CDD" id="cd11386">
    <property type="entry name" value="MCP_signal"/>
    <property type="match status" value="1"/>
</dbReference>
<comment type="caution">
    <text evidence="15">The sequence shown here is derived from an EMBL/GenBank/DDBJ whole genome shotgun (WGS) entry which is preliminary data.</text>
</comment>
<evidence type="ECO:0000256" key="3">
    <source>
        <dbReference type="ARBA" id="ARBA00022475"/>
    </source>
</evidence>
<evidence type="ECO:0000256" key="10">
    <source>
        <dbReference type="PROSITE-ProRule" id="PRU00284"/>
    </source>
</evidence>
<dbReference type="Gene3D" id="1.10.287.950">
    <property type="entry name" value="Methyl-accepting chemotaxis protein"/>
    <property type="match status" value="1"/>
</dbReference>
<dbReference type="Gene3D" id="6.10.340.10">
    <property type="match status" value="1"/>
</dbReference>
<dbReference type="PANTHER" id="PTHR32089:SF117">
    <property type="entry name" value="METHYL ACCEPTING SENSORY TRANSDUCER WITH CACHE_1 SMALL MOLECULE BINDING DOMAIN"/>
    <property type="match status" value="1"/>
</dbReference>
<evidence type="ECO:0000259" key="14">
    <source>
        <dbReference type="PROSITE" id="PS50885"/>
    </source>
</evidence>
<protein>
    <submittedName>
        <fullName evidence="15">Methyl-accepting chemotaxis protein</fullName>
    </submittedName>
</protein>
<dbReference type="Pfam" id="PF02743">
    <property type="entry name" value="dCache_1"/>
    <property type="match status" value="1"/>
</dbReference>
<name>A0ABT4YVG2_9VIBR</name>
<keyword evidence="4" id="KW-0145">Chemotaxis</keyword>
<dbReference type="CDD" id="cd12913">
    <property type="entry name" value="PDC1_MCP_like"/>
    <property type="match status" value="1"/>
</dbReference>
<evidence type="ECO:0000256" key="11">
    <source>
        <dbReference type="SAM" id="Phobius"/>
    </source>
</evidence>